<evidence type="ECO:0000313" key="2">
    <source>
        <dbReference type="Proteomes" id="UP000664859"/>
    </source>
</evidence>
<accession>A0A835Z7Q4</accession>
<protein>
    <submittedName>
        <fullName evidence="1">Uncharacterized protein</fullName>
    </submittedName>
</protein>
<comment type="caution">
    <text evidence="1">The sequence shown here is derived from an EMBL/GenBank/DDBJ whole genome shotgun (WGS) entry which is preliminary data.</text>
</comment>
<evidence type="ECO:0000313" key="1">
    <source>
        <dbReference type="EMBL" id="KAG5184909.1"/>
    </source>
</evidence>
<sequence length="251" mass="25663">MATITNSGADASNFFLTNGGATITTAEIETRIARGDKPTMEAPPDKRAKLALSVAQDAKRGTKPVLTRDLWKTSKRYVDQNVGNVAGNLTVGGTAAVTGAATLSGVVFGTTVGAPGTAAGTRIVLYPMVAVATFLPGASYATTGTVSISSASYVIPVSAVNAVISGTGSIGTGDSAERLLYGLLQVLYTKNQAGTTGQPQLGCEVANKNITKGVWETTTNVFANVNLVNFLVSNNFGTNALGEDPSNLQVV</sequence>
<dbReference type="EMBL" id="JAFCMP010000146">
    <property type="protein sequence ID" value="KAG5184909.1"/>
    <property type="molecule type" value="Genomic_DNA"/>
</dbReference>
<proteinExistence type="predicted"/>
<dbReference type="Proteomes" id="UP000664859">
    <property type="component" value="Unassembled WGS sequence"/>
</dbReference>
<dbReference type="AlphaFoldDB" id="A0A835Z7Q4"/>
<name>A0A835Z7Q4_9STRA</name>
<gene>
    <name evidence="1" type="ORF">JKP88DRAFT_276843</name>
</gene>
<reference evidence="1" key="1">
    <citation type="submission" date="2021-02" db="EMBL/GenBank/DDBJ databases">
        <title>First Annotated Genome of the Yellow-green Alga Tribonema minus.</title>
        <authorList>
            <person name="Mahan K.M."/>
        </authorList>
    </citation>
    <scope>NUCLEOTIDE SEQUENCE</scope>
    <source>
        <strain evidence="1">UTEX B ZZ1240</strain>
    </source>
</reference>
<keyword evidence="2" id="KW-1185">Reference proteome</keyword>
<organism evidence="1 2">
    <name type="scientific">Tribonema minus</name>
    <dbReference type="NCBI Taxonomy" id="303371"/>
    <lineage>
        <taxon>Eukaryota</taxon>
        <taxon>Sar</taxon>
        <taxon>Stramenopiles</taxon>
        <taxon>Ochrophyta</taxon>
        <taxon>PX clade</taxon>
        <taxon>Xanthophyceae</taxon>
        <taxon>Tribonematales</taxon>
        <taxon>Tribonemataceae</taxon>
        <taxon>Tribonema</taxon>
    </lineage>
</organism>